<dbReference type="GO" id="GO:0003824">
    <property type="term" value="F:catalytic activity"/>
    <property type="evidence" value="ECO:0007669"/>
    <property type="project" value="InterPro"/>
</dbReference>
<evidence type="ECO:0000313" key="3">
    <source>
        <dbReference type="Proteomes" id="UP000033615"/>
    </source>
</evidence>
<dbReference type="OrthoDB" id="2472181at2"/>
<dbReference type="RefSeq" id="WP_046091221.1">
    <property type="nucleotide sequence ID" value="NZ_LAKD02000249.1"/>
</dbReference>
<comment type="caution">
    <text evidence="2">The sequence shown here is derived from an EMBL/GenBank/DDBJ whole genome shotgun (WGS) entry which is preliminary data.</text>
</comment>
<dbReference type="EMBL" id="LAKD02000249">
    <property type="protein sequence ID" value="OPF66010.1"/>
    <property type="molecule type" value="Genomic_DNA"/>
</dbReference>
<dbReference type="AlphaFoldDB" id="A0A1V4CM86"/>
<gene>
    <name evidence="2" type="ORF">VT50_0237910</name>
</gene>
<dbReference type="InterPro" id="IPR001242">
    <property type="entry name" value="Condensation_dom"/>
</dbReference>
<protein>
    <recommendedName>
        <fullName evidence="1">Condensation domain-containing protein</fullName>
    </recommendedName>
</protein>
<accession>A0A1V4CM86</accession>
<dbReference type="InterPro" id="IPR023213">
    <property type="entry name" value="CAT-like_dom_sf"/>
</dbReference>
<dbReference type="Gene3D" id="3.30.559.10">
    <property type="entry name" value="Chloramphenicol acetyltransferase-like domain"/>
    <property type="match status" value="1"/>
</dbReference>
<name>A0A1V4CM86_9ACTN</name>
<dbReference type="SUPFAM" id="SSF52777">
    <property type="entry name" value="CoA-dependent acyltransferases"/>
    <property type="match status" value="1"/>
</dbReference>
<organism evidence="2 3">
    <name type="scientific">Streptomyces antioxidans</name>
    <dbReference type="NCBI Taxonomy" id="1507734"/>
    <lineage>
        <taxon>Bacteria</taxon>
        <taxon>Bacillati</taxon>
        <taxon>Actinomycetota</taxon>
        <taxon>Actinomycetes</taxon>
        <taxon>Kitasatosporales</taxon>
        <taxon>Streptomycetaceae</taxon>
        <taxon>Streptomyces</taxon>
    </lineage>
</organism>
<feature type="domain" description="Condensation" evidence="1">
    <location>
        <begin position="4"/>
        <end position="95"/>
    </location>
</feature>
<evidence type="ECO:0000259" key="1">
    <source>
        <dbReference type="Pfam" id="PF00668"/>
    </source>
</evidence>
<sequence length="97" mass="10412">MGPSEYVLLVVAHHIAVDGWSMGVLGREIGVAYAARRAGGVPGWVPLPVQYADYALWQREVLGSLEDPGSVISGQLGYWREALAGAPEELVLPTDRP</sequence>
<evidence type="ECO:0000313" key="2">
    <source>
        <dbReference type="EMBL" id="OPF66010.1"/>
    </source>
</evidence>
<dbReference type="GO" id="GO:0008610">
    <property type="term" value="P:lipid biosynthetic process"/>
    <property type="evidence" value="ECO:0007669"/>
    <property type="project" value="UniProtKB-ARBA"/>
</dbReference>
<keyword evidence="3" id="KW-1185">Reference proteome</keyword>
<dbReference type="Proteomes" id="UP000033615">
    <property type="component" value="Unassembled WGS sequence"/>
</dbReference>
<dbReference type="Pfam" id="PF00668">
    <property type="entry name" value="Condensation"/>
    <property type="match status" value="1"/>
</dbReference>
<reference evidence="2" key="1">
    <citation type="submission" date="2016-12" db="EMBL/GenBank/DDBJ databases">
        <title>Genome sequence of Streptomyces antioxidans MUSC 164.</title>
        <authorList>
            <person name="Lee L.-H."/>
            <person name="Ser H.-L."/>
        </authorList>
    </citation>
    <scope>NUCLEOTIDE SEQUENCE [LARGE SCALE GENOMIC DNA]</scope>
    <source>
        <strain evidence="2">MUSC 164</strain>
    </source>
</reference>
<proteinExistence type="predicted"/>
<feature type="non-terminal residue" evidence="2">
    <location>
        <position position="97"/>
    </location>
</feature>
<feature type="non-terminal residue" evidence="2">
    <location>
        <position position="1"/>
    </location>
</feature>